<proteinExistence type="predicted"/>
<dbReference type="InterPro" id="IPR046528">
    <property type="entry name" value="DUF6593"/>
</dbReference>
<dbReference type="OrthoDB" id="3360976at2759"/>
<evidence type="ECO:0000313" key="2">
    <source>
        <dbReference type="EMBL" id="KAF9497913.1"/>
    </source>
</evidence>
<name>A0A9P6A0Z2_PLEER</name>
<accession>A0A9P6A0Z2</accession>
<reference evidence="2" key="1">
    <citation type="submission" date="2020-11" db="EMBL/GenBank/DDBJ databases">
        <authorList>
            <consortium name="DOE Joint Genome Institute"/>
            <person name="Ahrendt S."/>
            <person name="Riley R."/>
            <person name="Andreopoulos W."/>
            <person name="Labutti K."/>
            <person name="Pangilinan J."/>
            <person name="Ruiz-Duenas F.J."/>
            <person name="Barrasa J.M."/>
            <person name="Sanchez-Garcia M."/>
            <person name="Camarero S."/>
            <person name="Miyauchi S."/>
            <person name="Serrano A."/>
            <person name="Linde D."/>
            <person name="Babiker R."/>
            <person name="Drula E."/>
            <person name="Ayuso-Fernandez I."/>
            <person name="Pacheco R."/>
            <person name="Padilla G."/>
            <person name="Ferreira P."/>
            <person name="Barriuso J."/>
            <person name="Kellner H."/>
            <person name="Castanera R."/>
            <person name="Alfaro M."/>
            <person name="Ramirez L."/>
            <person name="Pisabarro A.G."/>
            <person name="Kuo A."/>
            <person name="Tritt A."/>
            <person name="Lipzen A."/>
            <person name="He G."/>
            <person name="Yan M."/>
            <person name="Ng V."/>
            <person name="Cullen D."/>
            <person name="Martin F."/>
            <person name="Rosso M.-N."/>
            <person name="Henrissat B."/>
            <person name="Hibbett D."/>
            <person name="Martinez A.T."/>
            <person name="Grigoriev I.V."/>
        </authorList>
    </citation>
    <scope>NUCLEOTIDE SEQUENCE</scope>
    <source>
        <strain evidence="2">ATCC 90797</strain>
    </source>
</reference>
<organism evidence="2 3">
    <name type="scientific">Pleurotus eryngii</name>
    <name type="common">Boletus of the steppes</name>
    <dbReference type="NCBI Taxonomy" id="5323"/>
    <lineage>
        <taxon>Eukaryota</taxon>
        <taxon>Fungi</taxon>
        <taxon>Dikarya</taxon>
        <taxon>Basidiomycota</taxon>
        <taxon>Agaricomycotina</taxon>
        <taxon>Agaricomycetes</taxon>
        <taxon>Agaricomycetidae</taxon>
        <taxon>Agaricales</taxon>
        <taxon>Pleurotineae</taxon>
        <taxon>Pleurotaceae</taxon>
        <taxon>Pleurotus</taxon>
    </lineage>
</organism>
<evidence type="ECO:0000313" key="3">
    <source>
        <dbReference type="Proteomes" id="UP000807025"/>
    </source>
</evidence>
<protein>
    <recommendedName>
        <fullName evidence="1">DUF6593 domain-containing protein</fullName>
    </recommendedName>
</protein>
<dbReference type="AlphaFoldDB" id="A0A9P6A0Z2"/>
<comment type="caution">
    <text evidence="2">The sequence shown here is derived from an EMBL/GenBank/DDBJ whole genome shotgun (WGS) entry which is preliminary data.</text>
</comment>
<sequence>MSKTMKLSLSTGRDTRNNIFCEGGSAIYKATTSFAITGRVTTISKIIKDGTSRTTAGEDRFYPIAKIDWHVFKSPVLRFEDGEVKSSENFYSTGLGTHGDDRVFFGPNGQEYQWRFSTNSKPKLYLSADSDDILIASFHGSSLRIRSPKRNAYLEIFPGGYDIMDVIVATFIYVERLSRKQPSGDRGSGTTYIASGTCTGTSC</sequence>
<dbReference type="EMBL" id="MU154540">
    <property type="protein sequence ID" value="KAF9497913.1"/>
    <property type="molecule type" value="Genomic_DNA"/>
</dbReference>
<gene>
    <name evidence="2" type="ORF">BDN71DRAFT_510736</name>
</gene>
<keyword evidence="3" id="KW-1185">Reference proteome</keyword>
<evidence type="ECO:0000259" key="1">
    <source>
        <dbReference type="Pfam" id="PF20236"/>
    </source>
</evidence>
<dbReference type="Proteomes" id="UP000807025">
    <property type="component" value="Unassembled WGS sequence"/>
</dbReference>
<dbReference type="Pfam" id="PF20236">
    <property type="entry name" value="DUF6593"/>
    <property type="match status" value="1"/>
</dbReference>
<feature type="domain" description="DUF6593" evidence="1">
    <location>
        <begin position="15"/>
        <end position="180"/>
    </location>
</feature>